<gene>
    <name evidence="1" type="ORF">METZ01_LOCUS503797</name>
</gene>
<protein>
    <submittedName>
        <fullName evidence="1">Uncharacterized protein</fullName>
    </submittedName>
</protein>
<proteinExistence type="predicted"/>
<dbReference type="EMBL" id="UINC01222246">
    <property type="protein sequence ID" value="SVE50943.1"/>
    <property type="molecule type" value="Genomic_DNA"/>
</dbReference>
<reference evidence="1" key="1">
    <citation type="submission" date="2018-05" db="EMBL/GenBank/DDBJ databases">
        <authorList>
            <person name="Lanie J.A."/>
            <person name="Ng W.-L."/>
            <person name="Kazmierczak K.M."/>
            <person name="Andrzejewski T.M."/>
            <person name="Davidsen T.M."/>
            <person name="Wayne K.J."/>
            <person name="Tettelin H."/>
            <person name="Glass J.I."/>
            <person name="Rusch D."/>
            <person name="Podicherti R."/>
            <person name="Tsui H.-C.T."/>
            <person name="Winkler M.E."/>
        </authorList>
    </citation>
    <scope>NUCLEOTIDE SEQUENCE</scope>
</reference>
<accession>A0A383E3A4</accession>
<sequence>MSIEPDDRRATKIILEGGTPRDVARRMPVWYVHNNQGIIMLWQTINRRPWRANE</sequence>
<dbReference type="AlphaFoldDB" id="A0A383E3A4"/>
<evidence type="ECO:0000313" key="1">
    <source>
        <dbReference type="EMBL" id="SVE50943.1"/>
    </source>
</evidence>
<organism evidence="1">
    <name type="scientific">marine metagenome</name>
    <dbReference type="NCBI Taxonomy" id="408172"/>
    <lineage>
        <taxon>unclassified sequences</taxon>
        <taxon>metagenomes</taxon>
        <taxon>ecological metagenomes</taxon>
    </lineage>
</organism>
<name>A0A383E3A4_9ZZZZ</name>